<dbReference type="Proteomes" id="UP000199598">
    <property type="component" value="Unassembled WGS sequence"/>
</dbReference>
<keyword evidence="2" id="KW-1185">Reference proteome</keyword>
<sequence length="112" mass="12380">MYAGDTLSFDDGEANTKGSVMWVGNGEFDSYGYLKTAFIKGQMDGELKPDMCYRIFDRGGTNTSQQFHFVPVDMNGNELGPSVLNTAGNIVYSIWEKGHLSQDCNISNLFMA</sequence>
<dbReference type="RefSeq" id="WP_063318127.1">
    <property type="nucleotide sequence ID" value="NZ_FOSK01000019.1"/>
</dbReference>
<accession>A0A1I4FFW6</accession>
<gene>
    <name evidence="1" type="ORF">SAMN04488518_11922</name>
</gene>
<comment type="caution">
    <text evidence="1">The sequence shown here is derived from an EMBL/GenBank/DDBJ whole genome shotgun (WGS) entry which is preliminary data.</text>
</comment>
<organism evidence="1 2">
    <name type="scientific">Pseudovibrio ascidiaceicola</name>
    <dbReference type="NCBI Taxonomy" id="285279"/>
    <lineage>
        <taxon>Bacteria</taxon>
        <taxon>Pseudomonadati</taxon>
        <taxon>Pseudomonadota</taxon>
        <taxon>Alphaproteobacteria</taxon>
        <taxon>Hyphomicrobiales</taxon>
        <taxon>Stappiaceae</taxon>
        <taxon>Pseudovibrio</taxon>
    </lineage>
</organism>
<protein>
    <submittedName>
        <fullName evidence="1">Uncharacterized protein</fullName>
    </submittedName>
</protein>
<dbReference type="EMBL" id="FOSK01000019">
    <property type="protein sequence ID" value="SFL16834.1"/>
    <property type="molecule type" value="Genomic_DNA"/>
</dbReference>
<reference evidence="1 2" key="1">
    <citation type="submission" date="2016-10" db="EMBL/GenBank/DDBJ databases">
        <authorList>
            <person name="Varghese N."/>
            <person name="Submissions S."/>
        </authorList>
    </citation>
    <scope>NUCLEOTIDE SEQUENCE [LARGE SCALE GENOMIC DNA]</scope>
    <source>
        <strain evidence="1 2">DSM 16392</strain>
    </source>
</reference>
<name>A0A1I4FFW6_9HYPH</name>
<proteinExistence type="predicted"/>
<evidence type="ECO:0000313" key="1">
    <source>
        <dbReference type="EMBL" id="SFL16834.1"/>
    </source>
</evidence>
<evidence type="ECO:0000313" key="2">
    <source>
        <dbReference type="Proteomes" id="UP000199598"/>
    </source>
</evidence>